<feature type="compositionally biased region" description="Pro residues" evidence="1">
    <location>
        <begin position="64"/>
        <end position="73"/>
    </location>
</feature>
<proteinExistence type="predicted"/>
<name>A0A6A6V001_9PLEO</name>
<evidence type="ECO:0000313" key="3">
    <source>
        <dbReference type="EMBL" id="KAF2743116.1"/>
    </source>
</evidence>
<evidence type="ECO:0000313" key="4">
    <source>
        <dbReference type="Proteomes" id="UP000799440"/>
    </source>
</evidence>
<dbReference type="AlphaFoldDB" id="A0A6A6V001"/>
<feature type="region of interest" description="Disordered" evidence="1">
    <location>
        <begin position="26"/>
        <end position="156"/>
    </location>
</feature>
<protein>
    <submittedName>
        <fullName evidence="3">Uncharacterized protein</fullName>
    </submittedName>
</protein>
<feature type="compositionally biased region" description="Low complexity" evidence="1">
    <location>
        <begin position="147"/>
        <end position="156"/>
    </location>
</feature>
<feature type="compositionally biased region" description="Polar residues" evidence="1">
    <location>
        <begin position="85"/>
        <end position="96"/>
    </location>
</feature>
<evidence type="ECO:0000256" key="2">
    <source>
        <dbReference type="SAM" id="SignalP"/>
    </source>
</evidence>
<keyword evidence="2" id="KW-0732">Signal</keyword>
<accession>A0A6A6V001</accession>
<evidence type="ECO:0000256" key="1">
    <source>
        <dbReference type="SAM" id="MobiDB-lite"/>
    </source>
</evidence>
<dbReference type="Proteomes" id="UP000799440">
    <property type="component" value="Unassembled WGS sequence"/>
</dbReference>
<feature type="compositionally biased region" description="Acidic residues" evidence="1">
    <location>
        <begin position="110"/>
        <end position="146"/>
    </location>
</feature>
<sequence>MKLTTLALYLGATCLAVAHPQFIEDPVTSSSARPGVPSGGPIIRPTLPPLPTSRAPLPTRSIRPPGPSVPPRPSSSRRPVPTASGRPSFTTVTVRPSPTRGGPPRPTETPGEDDDDEEGGWPWPGDDDEDDEGGWPWPGEDDEDEGGWPWDLEAQQ</sequence>
<reference evidence="3" key="1">
    <citation type="journal article" date="2020" name="Stud. Mycol.">
        <title>101 Dothideomycetes genomes: a test case for predicting lifestyles and emergence of pathogens.</title>
        <authorList>
            <person name="Haridas S."/>
            <person name="Albert R."/>
            <person name="Binder M."/>
            <person name="Bloem J."/>
            <person name="Labutti K."/>
            <person name="Salamov A."/>
            <person name="Andreopoulos B."/>
            <person name="Baker S."/>
            <person name="Barry K."/>
            <person name="Bills G."/>
            <person name="Bluhm B."/>
            <person name="Cannon C."/>
            <person name="Castanera R."/>
            <person name="Culley D."/>
            <person name="Daum C."/>
            <person name="Ezra D."/>
            <person name="Gonzalez J."/>
            <person name="Henrissat B."/>
            <person name="Kuo A."/>
            <person name="Liang C."/>
            <person name="Lipzen A."/>
            <person name="Lutzoni F."/>
            <person name="Magnuson J."/>
            <person name="Mondo S."/>
            <person name="Nolan M."/>
            <person name="Ohm R."/>
            <person name="Pangilinan J."/>
            <person name="Park H.-J."/>
            <person name="Ramirez L."/>
            <person name="Alfaro M."/>
            <person name="Sun H."/>
            <person name="Tritt A."/>
            <person name="Yoshinaga Y."/>
            <person name="Zwiers L.-H."/>
            <person name="Turgeon B."/>
            <person name="Goodwin S."/>
            <person name="Spatafora J."/>
            <person name="Crous P."/>
            <person name="Grigoriev I."/>
        </authorList>
    </citation>
    <scope>NUCLEOTIDE SEQUENCE</scope>
    <source>
        <strain evidence="3">CBS 119925</strain>
    </source>
</reference>
<feature type="compositionally biased region" description="Low complexity" evidence="1">
    <location>
        <begin position="52"/>
        <end position="63"/>
    </location>
</feature>
<keyword evidence="4" id="KW-1185">Reference proteome</keyword>
<feature type="chain" id="PRO_5025544534" evidence="2">
    <location>
        <begin position="19"/>
        <end position="156"/>
    </location>
</feature>
<feature type="signal peptide" evidence="2">
    <location>
        <begin position="1"/>
        <end position="18"/>
    </location>
</feature>
<dbReference type="EMBL" id="MU006600">
    <property type="protein sequence ID" value="KAF2743116.1"/>
    <property type="molecule type" value="Genomic_DNA"/>
</dbReference>
<organism evidence="3 4">
    <name type="scientific">Sporormia fimetaria CBS 119925</name>
    <dbReference type="NCBI Taxonomy" id="1340428"/>
    <lineage>
        <taxon>Eukaryota</taxon>
        <taxon>Fungi</taxon>
        <taxon>Dikarya</taxon>
        <taxon>Ascomycota</taxon>
        <taxon>Pezizomycotina</taxon>
        <taxon>Dothideomycetes</taxon>
        <taxon>Pleosporomycetidae</taxon>
        <taxon>Pleosporales</taxon>
        <taxon>Sporormiaceae</taxon>
        <taxon>Sporormia</taxon>
    </lineage>
</organism>
<gene>
    <name evidence="3" type="ORF">M011DRAFT_490033</name>
</gene>